<organism evidence="1 2">
    <name type="scientific">Leyella stercorea DSM 18206</name>
    <dbReference type="NCBI Taxonomy" id="1002367"/>
    <lineage>
        <taxon>Bacteria</taxon>
        <taxon>Pseudomonadati</taxon>
        <taxon>Bacteroidota</taxon>
        <taxon>Bacteroidia</taxon>
        <taxon>Bacteroidales</taxon>
        <taxon>Prevotellaceae</taxon>
        <taxon>Leyella</taxon>
    </lineage>
</organism>
<proteinExistence type="predicted"/>
<dbReference type="EMBL" id="AFZZ01000055">
    <property type="protein sequence ID" value="EHJ41630.1"/>
    <property type="molecule type" value="Genomic_DNA"/>
</dbReference>
<gene>
    <name evidence="1" type="ORF">HMPREF0673_00568</name>
</gene>
<sequence length="96" mass="11239">MKENIHNQEGAIIRTLHSSNVAYARIYCEEQRMRIKQLIQHNFLPHHTSVGVGKSTRKHWNVEKYQGKYGVGFKMITTSPYSSNFNHLTYFIKEAV</sequence>
<protein>
    <submittedName>
        <fullName evidence="1">Uncharacterized protein</fullName>
    </submittedName>
</protein>
<name>G6AVD3_9BACT</name>
<dbReference type="Proteomes" id="UP000004407">
    <property type="component" value="Unassembled WGS sequence"/>
</dbReference>
<dbReference type="AlphaFoldDB" id="G6AVD3"/>
<comment type="caution">
    <text evidence="1">The sequence shown here is derived from an EMBL/GenBank/DDBJ whole genome shotgun (WGS) entry which is preliminary data.</text>
</comment>
<evidence type="ECO:0000313" key="2">
    <source>
        <dbReference type="Proteomes" id="UP000004407"/>
    </source>
</evidence>
<dbReference type="HOGENOM" id="CLU_2357394_0_0_10"/>
<reference evidence="1 2" key="1">
    <citation type="submission" date="2011-08" db="EMBL/GenBank/DDBJ databases">
        <authorList>
            <person name="Weinstock G."/>
            <person name="Sodergren E."/>
            <person name="Clifton S."/>
            <person name="Fulton L."/>
            <person name="Fulton B."/>
            <person name="Courtney L."/>
            <person name="Fronick C."/>
            <person name="Harrison M."/>
            <person name="Strong C."/>
            <person name="Farmer C."/>
            <person name="Delahaunty K."/>
            <person name="Markovic C."/>
            <person name="Hall O."/>
            <person name="Minx P."/>
            <person name="Tomlinson C."/>
            <person name="Mitreva M."/>
            <person name="Hou S."/>
            <person name="Chen J."/>
            <person name="Wollam A."/>
            <person name="Pepin K.H."/>
            <person name="Johnson M."/>
            <person name="Bhonagiri V."/>
            <person name="Zhang X."/>
            <person name="Suruliraj S."/>
            <person name="Warren W."/>
            <person name="Chinwalla A."/>
            <person name="Mardis E.R."/>
            <person name="Wilson R.K."/>
        </authorList>
    </citation>
    <scope>NUCLEOTIDE SEQUENCE [LARGE SCALE GENOMIC DNA]</scope>
    <source>
        <strain evidence="1 2">DSM 18206</strain>
    </source>
</reference>
<accession>G6AVD3</accession>
<evidence type="ECO:0000313" key="1">
    <source>
        <dbReference type="EMBL" id="EHJ41630.1"/>
    </source>
</evidence>